<feature type="compositionally biased region" description="Low complexity" evidence="9">
    <location>
        <begin position="1"/>
        <end position="25"/>
    </location>
</feature>
<dbReference type="InterPro" id="IPR058624">
    <property type="entry name" value="MdtA-like_HH"/>
</dbReference>
<dbReference type="STRING" id="1855383.SAMN05216548_101569"/>
<dbReference type="AlphaFoldDB" id="A0A1H9B092"/>
<protein>
    <submittedName>
        <fullName evidence="15">Membrane fusion protein, macrolide-specific efflux system</fullName>
    </submittedName>
</protein>
<dbReference type="OrthoDB" id="9784484at2"/>
<sequence length="531" mass="55526">MADAAADTRATTEPNRAASSAAPAPGKAQLTAPVKARPQAGAPKRRRRSGRKWFLFLLVLIALGGVAAWYRYAPRQSEEQSFITAPVRTGDVENSVSALGSLQPVNYVDVGAQVSGQLKVLHVAIGDHVKQGDLIAEIDPALYLNQIEGDRADIANLQAQLADKQAQLVLTQQQAERQRGLAKIKATSEENLQTAEAALQSAQANVDSLKAQIEKAQATLKGVQVNLGYTKIYAPITGTVVSQSANQGQTLNANQSAPTIVRVSDLSTMTVQAQVSEADVSKLHVGMDAYFTTLGRPEKRYYGKLRQIQPTPEETNNVILYYALFDVPNPAGQLMTQMSAEVFFVVEAARNVPLVPVAALQPAGRGEGGRDRGTGEHRHDGGGNGDGQHRRRDAGGNAPAGQNQAGQNQVGQNPAGQGQAGQGQPAAPAQSGGPGSIGDSAPAGAAPAQGAAAQPEDNSGKPKRYRVRVLTSSGSVEDRNVEIGAMDRVDAQALSGLSVGDQVITGSRQPKPATAATGNQRRGPGGPPPML</sequence>
<comment type="subcellular location">
    <subcellularLocation>
        <location evidence="1">Cell membrane</location>
    </subcellularLocation>
</comment>
<evidence type="ECO:0000256" key="4">
    <source>
        <dbReference type="ARBA" id="ARBA00022475"/>
    </source>
</evidence>
<keyword evidence="4" id="KW-1003">Cell membrane</keyword>
<feature type="coiled-coil region" evidence="8">
    <location>
        <begin position="147"/>
        <end position="226"/>
    </location>
</feature>
<dbReference type="PANTHER" id="PTHR30469:SF33">
    <property type="entry name" value="SLR1207 PROTEIN"/>
    <property type="match status" value="1"/>
</dbReference>
<dbReference type="GO" id="GO:0019898">
    <property type="term" value="C:extrinsic component of membrane"/>
    <property type="evidence" value="ECO:0007669"/>
    <property type="project" value="InterPro"/>
</dbReference>
<feature type="domain" description="Multidrug resistance protein MdtA-like alpha-helical hairpin" evidence="11">
    <location>
        <begin position="155"/>
        <end position="230"/>
    </location>
</feature>
<dbReference type="GO" id="GO:1990961">
    <property type="term" value="P:xenobiotic detoxification by transmembrane export across the plasma membrane"/>
    <property type="evidence" value="ECO:0007669"/>
    <property type="project" value="InterPro"/>
</dbReference>
<dbReference type="GO" id="GO:1990281">
    <property type="term" value="C:efflux pump complex"/>
    <property type="evidence" value="ECO:0007669"/>
    <property type="project" value="TreeGrafter"/>
</dbReference>
<feature type="domain" description="Multidrug resistance protein MdtA-like beta-barrel" evidence="13">
    <location>
        <begin position="268"/>
        <end position="342"/>
    </location>
</feature>
<name>A0A1H9B092_9HYPH</name>
<evidence type="ECO:0000256" key="2">
    <source>
        <dbReference type="ARBA" id="ARBA00009477"/>
    </source>
</evidence>
<feature type="region of interest" description="Disordered" evidence="9">
    <location>
        <begin position="361"/>
        <end position="478"/>
    </location>
</feature>
<gene>
    <name evidence="15" type="ORF">SAMN05216548_101569</name>
</gene>
<evidence type="ECO:0000256" key="7">
    <source>
        <dbReference type="ARBA" id="ARBA00023136"/>
    </source>
</evidence>
<evidence type="ECO:0000259" key="11">
    <source>
        <dbReference type="Pfam" id="PF25876"/>
    </source>
</evidence>
<keyword evidence="16" id="KW-1185">Reference proteome</keyword>
<dbReference type="EMBL" id="FOFG01000001">
    <property type="protein sequence ID" value="SEP82157.1"/>
    <property type="molecule type" value="Genomic_DNA"/>
</dbReference>
<dbReference type="NCBIfam" id="TIGR01730">
    <property type="entry name" value="RND_mfp"/>
    <property type="match status" value="1"/>
</dbReference>
<keyword evidence="7 10" id="KW-0472">Membrane</keyword>
<feature type="transmembrane region" description="Helical" evidence="10">
    <location>
        <begin position="53"/>
        <end position="72"/>
    </location>
</feature>
<feature type="domain" description="Multidrug resistance protein MdtA-like barrel-sandwich hybrid" evidence="12">
    <location>
        <begin position="106"/>
        <end position="261"/>
    </location>
</feature>
<keyword evidence="6 8" id="KW-0175">Coiled coil</keyword>
<keyword evidence="3" id="KW-0813">Transport</keyword>
<dbReference type="Gene3D" id="2.40.50.100">
    <property type="match status" value="1"/>
</dbReference>
<evidence type="ECO:0000256" key="5">
    <source>
        <dbReference type="ARBA" id="ARBA00022519"/>
    </source>
</evidence>
<dbReference type="InterPro" id="IPR006143">
    <property type="entry name" value="RND_pump_MFP"/>
</dbReference>
<accession>A0A1H9B092</accession>
<evidence type="ECO:0000256" key="8">
    <source>
        <dbReference type="SAM" id="Coils"/>
    </source>
</evidence>
<dbReference type="RefSeq" id="WP_092495031.1">
    <property type="nucleotide sequence ID" value="NZ_FOFG01000001.1"/>
</dbReference>
<keyword evidence="10" id="KW-0812">Transmembrane</keyword>
<dbReference type="PANTHER" id="PTHR30469">
    <property type="entry name" value="MULTIDRUG RESISTANCE PROTEIN MDTA"/>
    <property type="match status" value="1"/>
</dbReference>
<dbReference type="Gene3D" id="2.40.30.170">
    <property type="match status" value="1"/>
</dbReference>
<evidence type="ECO:0000256" key="10">
    <source>
        <dbReference type="SAM" id="Phobius"/>
    </source>
</evidence>
<dbReference type="InterPro" id="IPR058626">
    <property type="entry name" value="MdtA-like_b-barrel"/>
</dbReference>
<dbReference type="InterPro" id="IPR058627">
    <property type="entry name" value="MdtA-like_C"/>
</dbReference>
<dbReference type="Pfam" id="PF25876">
    <property type="entry name" value="HH_MFP_RND"/>
    <property type="match status" value="1"/>
</dbReference>
<dbReference type="Pfam" id="PF25917">
    <property type="entry name" value="BSH_RND"/>
    <property type="match status" value="1"/>
</dbReference>
<keyword evidence="5" id="KW-0997">Cell inner membrane</keyword>
<feature type="compositionally biased region" description="Basic and acidic residues" evidence="9">
    <location>
        <begin position="367"/>
        <end position="381"/>
    </location>
</feature>
<dbReference type="InterPro" id="IPR058625">
    <property type="entry name" value="MdtA-like_BSH"/>
</dbReference>
<evidence type="ECO:0000259" key="12">
    <source>
        <dbReference type="Pfam" id="PF25917"/>
    </source>
</evidence>
<evidence type="ECO:0000256" key="1">
    <source>
        <dbReference type="ARBA" id="ARBA00004236"/>
    </source>
</evidence>
<comment type="similarity">
    <text evidence="2">Belongs to the membrane fusion protein (MFP) (TC 8.A.1) family.</text>
</comment>
<organism evidence="15 16">
    <name type="scientific">Faunimonas pinastri</name>
    <dbReference type="NCBI Taxonomy" id="1855383"/>
    <lineage>
        <taxon>Bacteria</taxon>
        <taxon>Pseudomonadati</taxon>
        <taxon>Pseudomonadota</taxon>
        <taxon>Alphaproteobacteria</taxon>
        <taxon>Hyphomicrobiales</taxon>
        <taxon>Afifellaceae</taxon>
        <taxon>Faunimonas</taxon>
    </lineage>
</organism>
<feature type="region of interest" description="Disordered" evidence="9">
    <location>
        <begin position="1"/>
        <end position="45"/>
    </location>
</feature>
<keyword evidence="10" id="KW-1133">Transmembrane helix</keyword>
<dbReference type="GO" id="GO:0015562">
    <property type="term" value="F:efflux transmembrane transporter activity"/>
    <property type="evidence" value="ECO:0007669"/>
    <property type="project" value="TreeGrafter"/>
</dbReference>
<evidence type="ECO:0000256" key="6">
    <source>
        <dbReference type="ARBA" id="ARBA00023054"/>
    </source>
</evidence>
<dbReference type="Pfam" id="PF25967">
    <property type="entry name" value="RND-MFP_C"/>
    <property type="match status" value="1"/>
</dbReference>
<dbReference type="InterPro" id="IPR030190">
    <property type="entry name" value="MacA_alpha-hairpin_sf"/>
</dbReference>
<feature type="region of interest" description="Disordered" evidence="9">
    <location>
        <begin position="500"/>
        <end position="531"/>
    </location>
</feature>
<dbReference type="GO" id="GO:1990195">
    <property type="term" value="C:macrolide transmembrane transporter complex"/>
    <property type="evidence" value="ECO:0007669"/>
    <property type="project" value="InterPro"/>
</dbReference>
<dbReference type="Gene3D" id="6.10.140.1990">
    <property type="match status" value="1"/>
</dbReference>
<dbReference type="Proteomes" id="UP000199647">
    <property type="component" value="Unassembled WGS sequence"/>
</dbReference>
<feature type="compositionally biased region" description="Low complexity" evidence="9">
    <location>
        <begin position="395"/>
        <end position="453"/>
    </location>
</feature>
<dbReference type="SUPFAM" id="SSF111369">
    <property type="entry name" value="HlyD-like secretion proteins"/>
    <property type="match status" value="1"/>
</dbReference>
<evidence type="ECO:0000313" key="15">
    <source>
        <dbReference type="EMBL" id="SEP82157.1"/>
    </source>
</evidence>
<feature type="domain" description="Multidrug resistance protein MdtA-like C-terminal permuted SH3" evidence="14">
    <location>
        <begin position="464"/>
        <end position="507"/>
    </location>
</feature>
<proteinExistence type="inferred from homology"/>
<evidence type="ECO:0000259" key="13">
    <source>
        <dbReference type="Pfam" id="PF25944"/>
    </source>
</evidence>
<evidence type="ECO:0000256" key="3">
    <source>
        <dbReference type="ARBA" id="ARBA00022448"/>
    </source>
</evidence>
<dbReference type="GO" id="GO:0030313">
    <property type="term" value="C:cell envelope"/>
    <property type="evidence" value="ECO:0007669"/>
    <property type="project" value="UniProtKB-SubCell"/>
</dbReference>
<reference evidence="15 16" key="1">
    <citation type="submission" date="2016-10" db="EMBL/GenBank/DDBJ databases">
        <authorList>
            <person name="de Groot N.N."/>
        </authorList>
    </citation>
    <scope>NUCLEOTIDE SEQUENCE [LARGE SCALE GENOMIC DNA]</scope>
    <source>
        <strain evidence="15 16">A52C2</strain>
    </source>
</reference>
<evidence type="ECO:0000259" key="14">
    <source>
        <dbReference type="Pfam" id="PF25967"/>
    </source>
</evidence>
<dbReference type="Pfam" id="PF25944">
    <property type="entry name" value="Beta-barrel_RND"/>
    <property type="match status" value="1"/>
</dbReference>
<dbReference type="Gene3D" id="2.40.420.20">
    <property type="match status" value="1"/>
</dbReference>
<evidence type="ECO:0000313" key="16">
    <source>
        <dbReference type="Proteomes" id="UP000199647"/>
    </source>
</evidence>
<evidence type="ECO:0000256" key="9">
    <source>
        <dbReference type="SAM" id="MobiDB-lite"/>
    </source>
</evidence>